<proteinExistence type="predicted"/>
<evidence type="ECO:0000313" key="3">
    <source>
        <dbReference type="Proteomes" id="UP001139290"/>
    </source>
</evidence>
<organism evidence="2 3">
    <name type="scientific">Citrobacter meridianamericanus</name>
    <dbReference type="NCBI Taxonomy" id="2894201"/>
    <lineage>
        <taxon>Bacteria</taxon>
        <taxon>Pseudomonadati</taxon>
        <taxon>Pseudomonadota</taxon>
        <taxon>Gammaproteobacteria</taxon>
        <taxon>Enterobacterales</taxon>
        <taxon>Enterobacteriaceae</taxon>
        <taxon>Citrobacter</taxon>
    </lineage>
</organism>
<feature type="region of interest" description="Disordered" evidence="1">
    <location>
        <begin position="1"/>
        <end position="86"/>
    </location>
</feature>
<protein>
    <submittedName>
        <fullName evidence="2">Uncharacterized protein</fullName>
    </submittedName>
</protein>
<dbReference type="EMBL" id="JAJJVQ010000007">
    <property type="protein sequence ID" value="MCO5783374.1"/>
    <property type="molecule type" value="Genomic_DNA"/>
</dbReference>
<feature type="compositionally biased region" description="Basic and acidic residues" evidence="1">
    <location>
        <begin position="1"/>
        <end position="21"/>
    </location>
</feature>
<sequence>MLLQADWRRPGNPDGDTKEYYAKGILPRAIKPMMNKPETGEKPMPTGKNGVVNDYGPRQKVKPGDKRNTGNQVVDNLQWDMPEPQV</sequence>
<name>A0ABT1BE06_9ENTR</name>
<dbReference type="Proteomes" id="UP001139290">
    <property type="component" value="Unassembled WGS sequence"/>
</dbReference>
<accession>A0ABT1BE06</accession>
<evidence type="ECO:0000256" key="1">
    <source>
        <dbReference type="SAM" id="MobiDB-lite"/>
    </source>
</evidence>
<reference evidence="2" key="1">
    <citation type="submission" date="2021-11" db="EMBL/GenBank/DDBJ databases">
        <title>Citrobacter meridianamericanus sp. nov. isolated from soil.</title>
        <authorList>
            <person name="Furlan J.P.R."/>
            <person name="Stehling E.G."/>
        </authorList>
    </citation>
    <scope>NUCLEOTIDE SEQUENCE</scope>
    <source>
        <strain evidence="2">BR102</strain>
    </source>
</reference>
<gene>
    <name evidence="2" type="ORF">LOD26_18910</name>
</gene>
<keyword evidence="3" id="KW-1185">Reference proteome</keyword>
<evidence type="ECO:0000313" key="2">
    <source>
        <dbReference type="EMBL" id="MCO5783374.1"/>
    </source>
</evidence>
<comment type="caution">
    <text evidence="2">The sequence shown here is derived from an EMBL/GenBank/DDBJ whole genome shotgun (WGS) entry which is preliminary data.</text>
</comment>